<dbReference type="EMBL" id="BOON01000019">
    <property type="protein sequence ID" value="GII22780.1"/>
    <property type="molecule type" value="Genomic_DNA"/>
</dbReference>
<keyword evidence="2" id="KW-0732">Signal</keyword>
<reference evidence="3" key="1">
    <citation type="submission" date="2021-01" db="EMBL/GenBank/DDBJ databases">
        <title>Whole genome shotgun sequence of Planosporangium mesophilum NBRC 109066.</title>
        <authorList>
            <person name="Komaki H."/>
            <person name="Tamura T."/>
        </authorList>
    </citation>
    <scope>NUCLEOTIDE SEQUENCE</scope>
    <source>
        <strain evidence="3">NBRC 109066</strain>
    </source>
</reference>
<accession>A0A8J3T924</accession>
<comment type="caution">
    <text evidence="3">The sequence shown here is derived from an EMBL/GenBank/DDBJ whole genome shotgun (WGS) entry which is preliminary data.</text>
</comment>
<evidence type="ECO:0000256" key="2">
    <source>
        <dbReference type="SAM" id="SignalP"/>
    </source>
</evidence>
<sequence length="263" mass="27790">MQPRGTVGGRGAPAWAMVCRVSMVTALVCTALAGCGHFAAEQPAYDATAQGRADADQHAREAADQIERHSVYRAPDYLHAASQIKGVDVMSVHGTYRNADDGVTLVIRVHGRAPKMGRDKHADGWVDVPVCYRLVWNRDPGQTVRGSVACPGNAPINTPVDPALPGDTDQTLQTALASTPVDEAKVRAAVAALTLPSGIVRDVTAYSGGVAVALHGGRYDCVMALRTPTGVRVWRPQSVQLEPGEGGCAAQQATSEYMQHPPH</sequence>
<protein>
    <recommendedName>
        <fullName evidence="5">Translation initiation factor IF-2</fullName>
    </recommendedName>
</protein>
<evidence type="ECO:0000313" key="3">
    <source>
        <dbReference type="EMBL" id="GII22780.1"/>
    </source>
</evidence>
<feature type="chain" id="PRO_5035316159" description="Translation initiation factor IF-2" evidence="2">
    <location>
        <begin position="34"/>
        <end position="263"/>
    </location>
</feature>
<feature type="signal peptide" evidence="2">
    <location>
        <begin position="1"/>
        <end position="33"/>
    </location>
</feature>
<proteinExistence type="predicted"/>
<dbReference type="PROSITE" id="PS51257">
    <property type="entry name" value="PROKAR_LIPOPROTEIN"/>
    <property type="match status" value="1"/>
</dbReference>
<gene>
    <name evidence="3" type="ORF">Pme01_23770</name>
</gene>
<evidence type="ECO:0008006" key="5">
    <source>
        <dbReference type="Google" id="ProtNLM"/>
    </source>
</evidence>
<organism evidence="3 4">
    <name type="scientific">Planosporangium mesophilum</name>
    <dbReference type="NCBI Taxonomy" id="689768"/>
    <lineage>
        <taxon>Bacteria</taxon>
        <taxon>Bacillati</taxon>
        <taxon>Actinomycetota</taxon>
        <taxon>Actinomycetes</taxon>
        <taxon>Micromonosporales</taxon>
        <taxon>Micromonosporaceae</taxon>
        <taxon>Planosporangium</taxon>
    </lineage>
</organism>
<dbReference type="AlphaFoldDB" id="A0A8J3T924"/>
<name>A0A8J3T924_9ACTN</name>
<evidence type="ECO:0000313" key="4">
    <source>
        <dbReference type="Proteomes" id="UP000599074"/>
    </source>
</evidence>
<feature type="region of interest" description="Disordered" evidence="1">
    <location>
        <begin position="242"/>
        <end position="263"/>
    </location>
</feature>
<keyword evidence="4" id="KW-1185">Reference proteome</keyword>
<dbReference type="Proteomes" id="UP000599074">
    <property type="component" value="Unassembled WGS sequence"/>
</dbReference>
<evidence type="ECO:0000256" key="1">
    <source>
        <dbReference type="SAM" id="MobiDB-lite"/>
    </source>
</evidence>